<keyword evidence="2" id="KW-1185">Reference proteome</keyword>
<dbReference type="OrthoDB" id="7847585at2"/>
<protein>
    <submittedName>
        <fullName evidence="1">Uncharacterized protein</fullName>
    </submittedName>
</protein>
<evidence type="ECO:0000313" key="1">
    <source>
        <dbReference type="EMBL" id="KCZ64328.1"/>
    </source>
</evidence>
<proteinExistence type="predicted"/>
<dbReference type="EMBL" id="AWFH01000004">
    <property type="protein sequence ID" value="KCZ64328.1"/>
    <property type="molecule type" value="Genomic_DNA"/>
</dbReference>
<dbReference type="AlphaFoldDB" id="A0A059E9K8"/>
<name>A0A059E9K8_9PROT</name>
<organism evidence="1 2">
    <name type="scientific">Hyphomonas atlantica</name>
    <dbReference type="NCBI Taxonomy" id="1280948"/>
    <lineage>
        <taxon>Bacteria</taxon>
        <taxon>Pseudomonadati</taxon>
        <taxon>Pseudomonadota</taxon>
        <taxon>Alphaproteobacteria</taxon>
        <taxon>Hyphomonadales</taxon>
        <taxon>Hyphomonadaceae</taxon>
        <taxon>Hyphomonas</taxon>
    </lineage>
</organism>
<accession>A0A059E9K8</accession>
<sequence>MEQEIRYDRPNTVSGLIAKHKELTQLRDWHKAEIKRLNAGIDQIAAVITLFDPSAETEAAKEFAEKRKPARRTGIKRFLLATLREASEPMTSRQLAELWARERDMGDDRQTINKARSSVTYAIKDSIKQGLVECAGQTTDHGAYGPYKLWKVKEGDD</sequence>
<dbReference type="eggNOG" id="ENOG50317C7">
    <property type="taxonomic scope" value="Bacteria"/>
</dbReference>
<evidence type="ECO:0000313" key="2">
    <source>
        <dbReference type="Proteomes" id="UP000024547"/>
    </source>
</evidence>
<comment type="caution">
    <text evidence="1">The sequence shown here is derived from an EMBL/GenBank/DDBJ whole genome shotgun (WGS) entry which is preliminary data.</text>
</comment>
<dbReference type="PATRIC" id="fig|1280948.3.peg.906"/>
<dbReference type="RefSeq" id="WP_035549101.1">
    <property type="nucleotide sequence ID" value="NZ_AWFH01000004.1"/>
</dbReference>
<reference evidence="1 2" key="1">
    <citation type="journal article" date="2014" name="Antonie Van Leeuwenhoek">
        <title>Hyphomonas beringensis sp. nov. and Hyphomonas chukchiensis sp. nov., isolated from surface seawater of the Bering Sea and Chukchi Sea.</title>
        <authorList>
            <person name="Li C."/>
            <person name="Lai Q."/>
            <person name="Li G."/>
            <person name="Dong C."/>
            <person name="Wang J."/>
            <person name="Liao Y."/>
            <person name="Shao Z."/>
        </authorList>
    </citation>
    <scope>NUCLEOTIDE SEQUENCE [LARGE SCALE GENOMIC DNA]</scope>
    <source>
        <strain evidence="1 2">22II1-22F38</strain>
    </source>
</reference>
<dbReference type="Proteomes" id="UP000024547">
    <property type="component" value="Unassembled WGS sequence"/>
</dbReference>
<gene>
    <name evidence="1" type="ORF">HY36_13335</name>
</gene>